<evidence type="ECO:0000256" key="1">
    <source>
        <dbReference type="SAM" id="Phobius"/>
    </source>
</evidence>
<accession>A0A395LNJ5</accession>
<dbReference type="EMBL" id="QRBB01000001">
    <property type="protein sequence ID" value="RDS78411.1"/>
    <property type="molecule type" value="Genomic_DNA"/>
</dbReference>
<dbReference type="AlphaFoldDB" id="A0A395LNJ5"/>
<feature type="transmembrane region" description="Helical" evidence="1">
    <location>
        <begin position="137"/>
        <end position="161"/>
    </location>
</feature>
<keyword evidence="1" id="KW-1133">Transmembrane helix</keyword>
<gene>
    <name evidence="2" type="ORF">DL238_12900</name>
</gene>
<dbReference type="InterPro" id="IPR018723">
    <property type="entry name" value="DUF2254_membrane"/>
</dbReference>
<keyword evidence="1" id="KW-0472">Membrane</keyword>
<keyword evidence="1" id="KW-0812">Transmembrane</keyword>
<dbReference type="Pfam" id="PF10011">
    <property type="entry name" value="DUF2254"/>
    <property type="match status" value="1"/>
</dbReference>
<name>A0A395LNJ5_9SPHN</name>
<feature type="transmembrane region" description="Helical" evidence="1">
    <location>
        <begin position="74"/>
        <end position="92"/>
    </location>
</feature>
<evidence type="ECO:0000313" key="2">
    <source>
        <dbReference type="EMBL" id="RDS78411.1"/>
    </source>
</evidence>
<feature type="transmembrane region" description="Helical" evidence="1">
    <location>
        <begin position="112"/>
        <end position="131"/>
    </location>
</feature>
<evidence type="ECO:0000313" key="3">
    <source>
        <dbReference type="Proteomes" id="UP000254101"/>
    </source>
</evidence>
<feature type="transmembrane region" description="Helical" evidence="1">
    <location>
        <begin position="21"/>
        <end position="40"/>
    </location>
</feature>
<dbReference type="RefSeq" id="WP_115492634.1">
    <property type="nucleotide sequence ID" value="NZ_JACHWW010000001.1"/>
</dbReference>
<comment type="caution">
    <text evidence="2">The sequence shown here is derived from an EMBL/GenBank/DDBJ whole genome shotgun (WGS) entry which is preliminary data.</text>
</comment>
<dbReference type="OrthoDB" id="2955631at2"/>
<proteinExistence type="predicted"/>
<keyword evidence="3" id="KW-1185">Reference proteome</keyword>
<sequence>MRVPVNYSAWLGRMRMLIHQAFWIFPMLAIIGGILTAGFVSRLNVTTSASLGGLLTTGGPVGARNLVETVASTSLNVVTITFSVTIVALQVAAAQYSPRVPRQFIRDRATQLTLAVFIFTFVYCLAVLRSIREDTVVVPQLAVTVAFLLAIISVASFVYFIHHIVHAIRIEQILRLVEQRTVSALLSNYERREADDPEPDLLDIPERAVPVLASSSGIIQRVNAKLLLRYATKHDLVIQYVYMLGDQAVKDTALAWVWTSDPDGELPDPGKELQPQIAKTLQIGRERSVQADVAFGLTQLVDIALRAVSTAINDPTTACASIRSAEIVLVQLCKHRLGDLLLRDDDDVVRVAVPRRAFEAYLDMVVTPLRRTCPADMAVMLRLSEMLADVGRAAIESDEQSDHVAHHMALVERAVCRAVQEEEDIEKIRRASQAVDRALAGKPPRLS</sequence>
<dbReference type="Proteomes" id="UP000254101">
    <property type="component" value="Unassembled WGS sequence"/>
</dbReference>
<reference evidence="2 3" key="1">
    <citation type="submission" date="2018-07" db="EMBL/GenBank/DDBJ databases">
        <title>Erythrobacter nanhaiensis sp. nov., a novel member of the genus Erythrobacter isolated from the South China Sea.</title>
        <authorList>
            <person name="Chen X."/>
            <person name="Liu J."/>
        </authorList>
    </citation>
    <scope>NUCLEOTIDE SEQUENCE [LARGE SCALE GENOMIC DNA]</scope>
    <source>
        <strain evidence="2 3">S-5</strain>
    </source>
</reference>
<protein>
    <submittedName>
        <fullName evidence="2">DUF2254 domain-containing protein</fullName>
    </submittedName>
</protein>
<organism evidence="2 3">
    <name type="scientific">Alteriqipengyuania lutimaris</name>
    <dbReference type="NCBI Taxonomy" id="1538146"/>
    <lineage>
        <taxon>Bacteria</taxon>
        <taxon>Pseudomonadati</taxon>
        <taxon>Pseudomonadota</taxon>
        <taxon>Alphaproteobacteria</taxon>
        <taxon>Sphingomonadales</taxon>
        <taxon>Erythrobacteraceae</taxon>
        <taxon>Alteriqipengyuania</taxon>
    </lineage>
</organism>